<feature type="compositionally biased region" description="Basic and acidic residues" evidence="1">
    <location>
        <begin position="302"/>
        <end position="325"/>
    </location>
</feature>
<proteinExistence type="predicted"/>
<dbReference type="VEuPathDB" id="FungiDB:BO97DRAFT_433784"/>
<keyword evidence="2" id="KW-1133">Transmembrane helix</keyword>
<feature type="transmembrane region" description="Helical" evidence="2">
    <location>
        <begin position="93"/>
        <end position="116"/>
    </location>
</feature>
<dbReference type="AlphaFoldDB" id="A0A395I013"/>
<name>A0A395I013_ASPHC</name>
<feature type="transmembrane region" description="Helical" evidence="2">
    <location>
        <begin position="16"/>
        <end position="38"/>
    </location>
</feature>
<feature type="transmembrane region" description="Helical" evidence="2">
    <location>
        <begin position="169"/>
        <end position="192"/>
    </location>
</feature>
<feature type="transmembrane region" description="Helical" evidence="2">
    <location>
        <begin position="50"/>
        <end position="73"/>
    </location>
</feature>
<evidence type="ECO:0000313" key="4">
    <source>
        <dbReference type="EMBL" id="RAL13531.1"/>
    </source>
</evidence>
<reference evidence="4 5" key="1">
    <citation type="submission" date="2018-02" db="EMBL/GenBank/DDBJ databases">
        <title>The genomes of Aspergillus section Nigri reveals drivers in fungal speciation.</title>
        <authorList>
            <consortium name="DOE Joint Genome Institute"/>
            <person name="Vesth T.C."/>
            <person name="Nybo J."/>
            <person name="Theobald S."/>
            <person name="Brandl J."/>
            <person name="Frisvad J.C."/>
            <person name="Nielsen K.F."/>
            <person name="Lyhne E.K."/>
            <person name="Kogle M.E."/>
            <person name="Kuo A."/>
            <person name="Riley R."/>
            <person name="Clum A."/>
            <person name="Nolan M."/>
            <person name="Lipzen A."/>
            <person name="Salamov A."/>
            <person name="Henrissat B."/>
            <person name="Wiebenga A."/>
            <person name="De vries R.P."/>
            <person name="Grigoriev I.V."/>
            <person name="Mortensen U.H."/>
            <person name="Andersen M.R."/>
            <person name="Baker S.E."/>
        </authorList>
    </citation>
    <scope>NUCLEOTIDE SEQUENCE [LARGE SCALE GENOMIC DNA]</scope>
    <source>
        <strain evidence="4 5">CBS 101889</strain>
    </source>
</reference>
<dbReference type="EMBL" id="KZ824279">
    <property type="protein sequence ID" value="RAL13531.1"/>
    <property type="molecule type" value="Genomic_DNA"/>
</dbReference>
<dbReference type="Proteomes" id="UP000248961">
    <property type="component" value="Unassembled WGS sequence"/>
</dbReference>
<organism evidence="4 5">
    <name type="scientific">Aspergillus homomorphus (strain CBS 101889)</name>
    <dbReference type="NCBI Taxonomy" id="1450537"/>
    <lineage>
        <taxon>Eukaryota</taxon>
        <taxon>Fungi</taxon>
        <taxon>Dikarya</taxon>
        <taxon>Ascomycota</taxon>
        <taxon>Pezizomycotina</taxon>
        <taxon>Eurotiomycetes</taxon>
        <taxon>Eurotiomycetidae</taxon>
        <taxon>Eurotiales</taxon>
        <taxon>Aspergillaceae</taxon>
        <taxon>Aspergillus</taxon>
        <taxon>Aspergillus subgen. Circumdati</taxon>
    </lineage>
</organism>
<sequence length="352" mass="38601">MPHAAYVISDTDRRGLLVVVANLFMSWMVLVGLFRVYMRLTIIGPWGLDDLMVLVASVFGIANVGAVMGGVKHGLGSTESKLDASQIDPAEQALYGANILLLAGHCAAKLSVLFLLRRLGRERSYLRACTVVMGGIVLWGAVSILLVALKCPFRHPWILSQCASTLPRWQAITILDIITELLLLTLSLYLVWPIRMRRMRKAGVIGAFGTRIGIITLAIVRQTAMNGIAHTHDPLLDIADTTILTQVLLHCSIMAATVPCLKPFVVAFNTSWGQGTVGQDGSSYYYQPSEASAAVGESQADAESKRTSRAKNEDKGQTASDCRDSHEWIIQETREWSLQYETIEMMPVGSKR</sequence>
<dbReference type="RefSeq" id="XP_025552685.1">
    <property type="nucleotide sequence ID" value="XM_025697624.1"/>
</dbReference>
<dbReference type="PANTHER" id="PTHR39614">
    <property type="entry name" value="INTEGRAL MEMBRANE PROTEIN"/>
    <property type="match status" value="1"/>
</dbReference>
<protein>
    <recommendedName>
        <fullName evidence="3">Rhodopsin domain-containing protein</fullName>
    </recommendedName>
</protein>
<evidence type="ECO:0000313" key="5">
    <source>
        <dbReference type="Proteomes" id="UP000248961"/>
    </source>
</evidence>
<dbReference type="OrthoDB" id="3918601at2759"/>
<dbReference type="InterPro" id="IPR049326">
    <property type="entry name" value="Rhodopsin_dom_fungi"/>
</dbReference>
<dbReference type="GeneID" id="37201913"/>
<feature type="domain" description="Rhodopsin" evidence="3">
    <location>
        <begin position="34"/>
        <end position="265"/>
    </location>
</feature>
<evidence type="ECO:0000256" key="1">
    <source>
        <dbReference type="SAM" id="MobiDB-lite"/>
    </source>
</evidence>
<keyword evidence="5" id="KW-1185">Reference proteome</keyword>
<gene>
    <name evidence="4" type="ORF">BO97DRAFT_433784</name>
</gene>
<keyword evidence="2" id="KW-0472">Membrane</keyword>
<evidence type="ECO:0000256" key="2">
    <source>
        <dbReference type="SAM" id="Phobius"/>
    </source>
</evidence>
<dbReference type="PANTHER" id="PTHR39614:SF2">
    <property type="entry name" value="INTEGRAL MEMBRANE PROTEIN"/>
    <property type="match status" value="1"/>
</dbReference>
<accession>A0A395I013</accession>
<evidence type="ECO:0000259" key="3">
    <source>
        <dbReference type="Pfam" id="PF20684"/>
    </source>
</evidence>
<dbReference type="Pfam" id="PF20684">
    <property type="entry name" value="Fung_rhodopsin"/>
    <property type="match status" value="1"/>
</dbReference>
<keyword evidence="2" id="KW-0812">Transmembrane</keyword>
<feature type="transmembrane region" description="Helical" evidence="2">
    <location>
        <begin position="128"/>
        <end position="149"/>
    </location>
</feature>
<feature type="region of interest" description="Disordered" evidence="1">
    <location>
        <begin position="295"/>
        <end position="325"/>
    </location>
</feature>